<dbReference type="InterPro" id="IPR002915">
    <property type="entry name" value="DeoC/FbaB/LacD_aldolase"/>
</dbReference>
<comment type="caution">
    <text evidence="2">The sequence shown here is derived from an EMBL/GenBank/DDBJ whole genome shotgun (WGS) entry which is preliminary data.</text>
</comment>
<gene>
    <name evidence="2" type="ORF">E3J59_04525</name>
</gene>
<feature type="active site" description="Proton donor" evidence="1">
    <location>
        <position position="183"/>
    </location>
</feature>
<evidence type="ECO:0000256" key="1">
    <source>
        <dbReference type="PIRSR" id="PIRSR038992-1"/>
    </source>
</evidence>
<dbReference type="Proteomes" id="UP000320679">
    <property type="component" value="Unassembled WGS sequence"/>
</dbReference>
<evidence type="ECO:0000313" key="3">
    <source>
        <dbReference type="Proteomes" id="UP000320679"/>
    </source>
</evidence>
<feature type="active site" description="Schiff-base intermediate with dihydroxyacetone-P" evidence="1">
    <location>
        <position position="218"/>
    </location>
</feature>
<dbReference type="PANTHER" id="PTHR47916:SF1">
    <property type="entry name" value="3-HYDROXY-5-PHOSPHONOOXYPENTANE-2,4-DIONE THIOLASE"/>
    <property type="match status" value="1"/>
</dbReference>
<dbReference type="SUPFAM" id="SSF51569">
    <property type="entry name" value="Aldolase"/>
    <property type="match status" value="1"/>
</dbReference>
<dbReference type="SMART" id="SM01133">
    <property type="entry name" value="DeoC"/>
    <property type="match status" value="1"/>
</dbReference>
<dbReference type="Gene3D" id="3.20.20.70">
    <property type="entry name" value="Aldolase class I"/>
    <property type="match status" value="1"/>
</dbReference>
<sequence length="319" mass="35636">MGGREAIQIERTLQEGKRVERFSLDLDHIGPGERRRLYEFMYRHGPGNGKMIFLPVDQGLEHGPSDFFPNPPSVDFEFQLNLAEEGGYSGVVCHIGLAEKHFGKYAGRVPLVLKINGKTNIPSAEEAFSSLDATVEDAVRLGADAVGYTMYVGSPRQDEDFLQFMEVRQEARKFGMPVIMWSYPRGKFADKVHGGRDSLAMVDYAARVANELGAHVVKLNLPKAPKEGKYDAKGPFKRYNDCLDLTPEDELRMVVQSAGRTGVLVSGGSKISDEDLLNKARVCLDAGVDGLIFGRNMWQRKYQDALLITKEIKKLMLKY</sequence>
<evidence type="ECO:0000313" key="2">
    <source>
        <dbReference type="EMBL" id="TET44897.1"/>
    </source>
</evidence>
<name>A0A523UQT6_UNCAE</name>
<dbReference type="InterPro" id="IPR013785">
    <property type="entry name" value="Aldolase_TIM"/>
</dbReference>
<dbReference type="PANTHER" id="PTHR47916">
    <property type="entry name" value="FRUCTOSE-BISPHOSPHATE ALDOLASE CLASS 1"/>
    <property type="match status" value="1"/>
</dbReference>
<dbReference type="Pfam" id="PF01791">
    <property type="entry name" value="DeoC"/>
    <property type="match status" value="1"/>
</dbReference>
<dbReference type="GO" id="GO:0004332">
    <property type="term" value="F:fructose-bisphosphate aldolase activity"/>
    <property type="evidence" value="ECO:0007669"/>
    <property type="project" value="InterPro"/>
</dbReference>
<dbReference type="AlphaFoldDB" id="A0A523UQT6"/>
<organism evidence="2 3">
    <name type="scientific">Aerophobetes bacterium</name>
    <dbReference type="NCBI Taxonomy" id="2030807"/>
    <lineage>
        <taxon>Bacteria</taxon>
        <taxon>Candidatus Aerophobota</taxon>
    </lineage>
</organism>
<proteinExistence type="predicted"/>
<dbReference type="InterPro" id="IPR041720">
    <property type="entry name" value="FbaB-like"/>
</dbReference>
<accession>A0A523UQT6</accession>
<reference evidence="2 3" key="1">
    <citation type="submission" date="2019-03" db="EMBL/GenBank/DDBJ databases">
        <title>Metabolic potential of uncultured bacteria and archaea associated with petroleum seepage in deep-sea sediments.</title>
        <authorList>
            <person name="Dong X."/>
            <person name="Hubert C."/>
        </authorList>
    </citation>
    <scope>NUCLEOTIDE SEQUENCE [LARGE SCALE GENOMIC DNA]</scope>
    <source>
        <strain evidence="2">E29_bin78</strain>
    </source>
</reference>
<dbReference type="InterPro" id="IPR050456">
    <property type="entry name" value="DeoC/FbaB_aldolase"/>
</dbReference>
<dbReference type="EMBL" id="SOJK01000192">
    <property type="protein sequence ID" value="TET44897.1"/>
    <property type="molecule type" value="Genomic_DNA"/>
</dbReference>
<dbReference type="PIRSF" id="PIRSF038992">
    <property type="entry name" value="Aldolase_Ia"/>
    <property type="match status" value="1"/>
</dbReference>
<protein>
    <submittedName>
        <fullName evidence="2">Fructose-bisphosphate aldolase</fullName>
    </submittedName>
</protein>